<evidence type="ECO:0000313" key="3">
    <source>
        <dbReference type="Proteomes" id="UP000075304"/>
    </source>
</evidence>
<dbReference type="EMBL" id="LQYI01000021">
    <property type="protein sequence ID" value="KYC72289.1"/>
    <property type="molecule type" value="Genomic_DNA"/>
</dbReference>
<reference evidence="2 3" key="1">
    <citation type="submission" date="2016-01" db="EMBL/GenBank/DDBJ databases">
        <title>Genome Sequences of Twelve Sporeforming Bacillus Species Isolated from Foods.</title>
        <authorList>
            <person name="Berendsen E.M."/>
            <person name="Wells-Bennik M.H."/>
            <person name="Krawcyk A.O."/>
            <person name="De Jong A."/>
            <person name="Holsappel S."/>
            <person name="Eijlander R.T."/>
            <person name="Kuipers O.P."/>
        </authorList>
    </citation>
    <scope>NUCLEOTIDE SEQUENCE [LARGE SCALE GENOMIC DNA]</scope>
    <source>
        <strain evidence="2 3">B4099</strain>
    </source>
</reference>
<organism evidence="2 3">
    <name type="scientific">Heyndrickxia coagulans</name>
    <name type="common">Weizmannia coagulans</name>
    <dbReference type="NCBI Taxonomy" id="1398"/>
    <lineage>
        <taxon>Bacteria</taxon>
        <taxon>Bacillati</taxon>
        <taxon>Bacillota</taxon>
        <taxon>Bacilli</taxon>
        <taxon>Bacillales</taxon>
        <taxon>Bacillaceae</taxon>
        <taxon>Heyndrickxia</taxon>
    </lineage>
</organism>
<dbReference type="Proteomes" id="UP000075304">
    <property type="component" value="Unassembled WGS sequence"/>
</dbReference>
<dbReference type="Pfam" id="PF05709">
    <property type="entry name" value="Sipho_tail"/>
    <property type="match status" value="1"/>
</dbReference>
<dbReference type="InterPro" id="IPR006520">
    <property type="entry name" value="Dit_BPSPP_N"/>
</dbReference>
<accession>A0A150KI28</accession>
<dbReference type="InterPro" id="IPR008841">
    <property type="entry name" value="Siphovirus-type_tail_N"/>
</dbReference>
<protein>
    <recommendedName>
        <fullName evidence="1">Siphovirus-type tail component RIFT-related domain-containing protein</fullName>
    </recommendedName>
</protein>
<evidence type="ECO:0000313" key="2">
    <source>
        <dbReference type="EMBL" id="KYC72289.1"/>
    </source>
</evidence>
<comment type="caution">
    <text evidence="2">The sequence shown here is derived from an EMBL/GenBank/DDBJ whole genome shotgun (WGS) entry which is preliminary data.</text>
</comment>
<dbReference type="PATRIC" id="fig|1398.25.peg.1498"/>
<dbReference type="AlphaFoldDB" id="A0A150KI28"/>
<proteinExistence type="predicted"/>
<dbReference type="NCBIfam" id="TIGR01633">
    <property type="entry name" value="phi3626_gp14_N"/>
    <property type="match status" value="1"/>
</dbReference>
<dbReference type="Gene3D" id="2.40.30.200">
    <property type="match status" value="1"/>
</dbReference>
<name>A0A150KI28_HEYCO</name>
<gene>
    <name evidence="2" type="ORF">B4099_3651</name>
</gene>
<sequence length="560" mass="63117">MTAIVPDTEFGFFYAGAHSREFNLRVIEIHRNIFPIVEEQLQDIPGMAGDLYLGTNVKNRAFVVDVEIVADSHAQRIDLIHQISDWLMPVDDAEFDLIFDDEQGFTYYAHVSNITEVTRSLYKGRASITFSCSDPKGYGEYQQHDITENPITITPDGTDECYPIFTCIPKKDVTRIAVVDQDENYVYVGADVDPDTGDSPVDLEPLVLHDYCSTMATWLSLTKDTLTFTPENGVIDGAMRSVNDALTVALDSSGSPNFGKPVANKWHGPLVKQNLNGQYQDYRVSIWLSNKQYYPRAKGKVELYLLDQDGHAIGKIGIKDNSISAKPIVQVTVFNGDKYHNIMYDQGSINKKKTTTKKIKVKNGTRKVKSKGKTKTEQLWKTLTLPSDPSTDTYTNFYGWIRFEKIGNKFTVQVMKCDSKHNPMWNKPITKTWTDTSKIYTQKLAAVAAYIAKYDIQEDTANPVVKYRNNDVALTDVCVWEIINGGNKGTTSPTVVARKGDEIKINCEDHTVYKNGAVYMKNFYIGGQFLTMQGGVPKTFAFSPGLTDADWYYEYRPTTQ</sequence>
<evidence type="ECO:0000259" key="1">
    <source>
        <dbReference type="Pfam" id="PF05709"/>
    </source>
</evidence>
<dbReference type="RefSeq" id="WP_061574368.1">
    <property type="nucleotide sequence ID" value="NZ_LQYI01000021.1"/>
</dbReference>
<feature type="domain" description="Siphovirus-type tail component RIFT-related" evidence="1">
    <location>
        <begin position="29"/>
        <end position="132"/>
    </location>
</feature>